<reference evidence="2" key="1">
    <citation type="journal article" date="2013" name="Science">
        <title>Comparative analysis of bat genomes provides insight into the evolution of flight and immunity.</title>
        <authorList>
            <person name="Zhang G."/>
            <person name="Cowled C."/>
            <person name="Shi Z."/>
            <person name="Huang Z."/>
            <person name="Bishop-Lilly K.A."/>
            <person name="Fang X."/>
            <person name="Wynne J.W."/>
            <person name="Xiong Z."/>
            <person name="Baker M.L."/>
            <person name="Zhao W."/>
            <person name="Tachedjian M."/>
            <person name="Zhu Y."/>
            <person name="Zhou P."/>
            <person name="Jiang X."/>
            <person name="Ng J."/>
            <person name="Yang L."/>
            <person name="Wu L."/>
            <person name="Xiao J."/>
            <person name="Feng Y."/>
            <person name="Chen Y."/>
            <person name="Sun X."/>
            <person name="Zhang Y."/>
            <person name="Marsh G.A."/>
            <person name="Crameri G."/>
            <person name="Broder C.C."/>
            <person name="Frey K.G."/>
            <person name="Wang L.F."/>
            <person name="Wang J."/>
        </authorList>
    </citation>
    <scope>NUCLEOTIDE SEQUENCE [LARGE SCALE GENOMIC DNA]</scope>
</reference>
<dbReference type="AlphaFoldDB" id="L5M674"/>
<evidence type="ECO:0000313" key="2">
    <source>
        <dbReference type="Proteomes" id="UP000010556"/>
    </source>
</evidence>
<organism evidence="1 2">
    <name type="scientific">Myotis davidii</name>
    <name type="common">David's myotis</name>
    <dbReference type="NCBI Taxonomy" id="225400"/>
    <lineage>
        <taxon>Eukaryota</taxon>
        <taxon>Metazoa</taxon>
        <taxon>Chordata</taxon>
        <taxon>Craniata</taxon>
        <taxon>Vertebrata</taxon>
        <taxon>Euteleostomi</taxon>
        <taxon>Mammalia</taxon>
        <taxon>Eutheria</taxon>
        <taxon>Laurasiatheria</taxon>
        <taxon>Chiroptera</taxon>
        <taxon>Yangochiroptera</taxon>
        <taxon>Vespertilionidae</taxon>
        <taxon>Myotis</taxon>
    </lineage>
</organism>
<sequence>MQINCQPRWQPAARQLEVNIGLRASVTEDSNVPRLLLLGSELLRNIVTNIEAKQNPRNLFSVSRELRAGVATKFQIQKVNKVQKPAFSSRGLTAKTGSQLQ</sequence>
<name>L5M674_MYODS</name>
<protein>
    <submittedName>
        <fullName evidence="1">Uncharacterized protein</fullName>
    </submittedName>
</protein>
<evidence type="ECO:0000313" key="1">
    <source>
        <dbReference type="EMBL" id="ELK33827.1"/>
    </source>
</evidence>
<proteinExistence type="predicted"/>
<gene>
    <name evidence="1" type="ORF">MDA_GLEAN10014249</name>
</gene>
<accession>L5M674</accession>
<dbReference type="Proteomes" id="UP000010556">
    <property type="component" value="Unassembled WGS sequence"/>
</dbReference>
<dbReference type="EMBL" id="KB103806">
    <property type="protein sequence ID" value="ELK33827.1"/>
    <property type="molecule type" value="Genomic_DNA"/>
</dbReference>
<keyword evidence="2" id="KW-1185">Reference proteome</keyword>